<dbReference type="Pfam" id="PF07730">
    <property type="entry name" value="HisKA_3"/>
    <property type="match status" value="1"/>
</dbReference>
<reference evidence="7" key="1">
    <citation type="journal article" date="2019" name="Int. J. Syst. Evol. Microbiol.">
        <title>The Global Catalogue of Microorganisms (GCM) 10K type strain sequencing project: providing services to taxonomists for standard genome sequencing and annotation.</title>
        <authorList>
            <consortium name="The Broad Institute Genomics Platform"/>
            <consortium name="The Broad Institute Genome Sequencing Center for Infectious Disease"/>
            <person name="Wu L."/>
            <person name="Ma J."/>
        </authorList>
    </citation>
    <scope>NUCLEOTIDE SEQUENCE [LARGE SCALE GENOMIC DNA]</scope>
    <source>
        <strain evidence="7">CECT 8482</strain>
    </source>
</reference>
<dbReference type="Gene3D" id="3.30.565.10">
    <property type="entry name" value="Histidine kinase-like ATPase, C-terminal domain"/>
    <property type="match status" value="1"/>
</dbReference>
<dbReference type="SUPFAM" id="SSF55874">
    <property type="entry name" value="ATPase domain of HSP90 chaperone/DNA topoisomerase II/histidine kinase"/>
    <property type="match status" value="1"/>
</dbReference>
<keyword evidence="4" id="KW-0175">Coiled coil</keyword>
<accession>A0ABT8D510</accession>
<keyword evidence="1" id="KW-0808">Transferase</keyword>
<comment type="caution">
    <text evidence="6">The sequence shown here is derived from an EMBL/GenBank/DDBJ whole genome shotgun (WGS) entry which is preliminary data.</text>
</comment>
<evidence type="ECO:0000256" key="4">
    <source>
        <dbReference type="SAM" id="Coils"/>
    </source>
</evidence>
<organism evidence="6 7">
    <name type="scientific">Paracoccus cavernae</name>
    <dbReference type="NCBI Taxonomy" id="1571207"/>
    <lineage>
        <taxon>Bacteria</taxon>
        <taxon>Pseudomonadati</taxon>
        <taxon>Pseudomonadota</taxon>
        <taxon>Alphaproteobacteria</taxon>
        <taxon>Rhodobacterales</taxon>
        <taxon>Paracoccaceae</taxon>
        <taxon>Paracoccus</taxon>
    </lineage>
</organism>
<dbReference type="CDD" id="cd16917">
    <property type="entry name" value="HATPase_UhpB-NarQ-NarX-like"/>
    <property type="match status" value="1"/>
</dbReference>
<evidence type="ECO:0000256" key="2">
    <source>
        <dbReference type="ARBA" id="ARBA00022777"/>
    </source>
</evidence>
<feature type="domain" description="Signal transduction histidine kinase subgroup 3 dimerisation and phosphoacceptor" evidence="5">
    <location>
        <begin position="39"/>
        <end position="118"/>
    </location>
</feature>
<dbReference type="InterPro" id="IPR011712">
    <property type="entry name" value="Sig_transdc_His_kin_sub3_dim/P"/>
</dbReference>
<dbReference type="Gene3D" id="1.20.5.1930">
    <property type="match status" value="1"/>
</dbReference>
<name>A0ABT8D510_9RHOB</name>
<dbReference type="PANTHER" id="PTHR24421">
    <property type="entry name" value="NITRATE/NITRITE SENSOR PROTEIN NARX-RELATED"/>
    <property type="match status" value="1"/>
</dbReference>
<evidence type="ECO:0000256" key="1">
    <source>
        <dbReference type="ARBA" id="ARBA00022679"/>
    </source>
</evidence>
<sequence>MREIDRLAEGVNALASHLDEGRAENRRLQERMMTLAETERARIASDLHDDMGPQLFALRAAVGQAQSVEKRLDQPENDAERPNDRGTLADALAAITRHAQEVQKSARSAIEDLRPMTLDEAGLDELLHELVLNFSEMAPEVDISITTPAEARCSEAAGIAIYRFVRESILNAIRHANPARITIEMTVAPACDAAAHAALVTRVRDDGTGPVGKTRSGLGLNGIRERAQILGATYQPPTRLDGETVTELRISL</sequence>
<evidence type="ECO:0000259" key="5">
    <source>
        <dbReference type="Pfam" id="PF07730"/>
    </source>
</evidence>
<protein>
    <submittedName>
        <fullName evidence="6">Histidine kinase</fullName>
    </submittedName>
</protein>
<dbReference type="PANTHER" id="PTHR24421:SF58">
    <property type="entry name" value="SIGNAL TRANSDUCTION HISTIDINE-PROTEIN KINASE_PHOSPHATASE UHPB"/>
    <property type="match status" value="1"/>
</dbReference>
<keyword evidence="3" id="KW-0902">Two-component regulatory system</keyword>
<proteinExistence type="predicted"/>
<gene>
    <name evidence="6" type="ORF">QWZ10_02285</name>
</gene>
<dbReference type="EMBL" id="JAUFRC010000001">
    <property type="protein sequence ID" value="MDN3710937.1"/>
    <property type="molecule type" value="Genomic_DNA"/>
</dbReference>
<feature type="coiled-coil region" evidence="4">
    <location>
        <begin position="11"/>
        <end position="38"/>
    </location>
</feature>
<dbReference type="Proteomes" id="UP001243846">
    <property type="component" value="Unassembled WGS sequence"/>
</dbReference>
<dbReference type="InterPro" id="IPR036890">
    <property type="entry name" value="HATPase_C_sf"/>
</dbReference>
<keyword evidence="2 6" id="KW-0418">Kinase</keyword>
<evidence type="ECO:0000313" key="7">
    <source>
        <dbReference type="Proteomes" id="UP001243846"/>
    </source>
</evidence>
<dbReference type="InterPro" id="IPR050482">
    <property type="entry name" value="Sensor_HK_TwoCompSys"/>
</dbReference>
<evidence type="ECO:0000313" key="6">
    <source>
        <dbReference type="EMBL" id="MDN3710937.1"/>
    </source>
</evidence>
<keyword evidence="7" id="KW-1185">Reference proteome</keyword>
<dbReference type="GO" id="GO:0016301">
    <property type="term" value="F:kinase activity"/>
    <property type="evidence" value="ECO:0007669"/>
    <property type="project" value="UniProtKB-KW"/>
</dbReference>
<evidence type="ECO:0000256" key="3">
    <source>
        <dbReference type="ARBA" id="ARBA00023012"/>
    </source>
</evidence>